<protein>
    <submittedName>
        <fullName evidence="2">Uncharacterized protein</fullName>
    </submittedName>
</protein>
<name>A0A5B7DF98_PORTR</name>
<organism evidence="2 3">
    <name type="scientific">Portunus trituberculatus</name>
    <name type="common">Swimming crab</name>
    <name type="synonym">Neptunus trituberculatus</name>
    <dbReference type="NCBI Taxonomy" id="210409"/>
    <lineage>
        <taxon>Eukaryota</taxon>
        <taxon>Metazoa</taxon>
        <taxon>Ecdysozoa</taxon>
        <taxon>Arthropoda</taxon>
        <taxon>Crustacea</taxon>
        <taxon>Multicrustacea</taxon>
        <taxon>Malacostraca</taxon>
        <taxon>Eumalacostraca</taxon>
        <taxon>Eucarida</taxon>
        <taxon>Decapoda</taxon>
        <taxon>Pleocyemata</taxon>
        <taxon>Brachyura</taxon>
        <taxon>Eubrachyura</taxon>
        <taxon>Portunoidea</taxon>
        <taxon>Portunidae</taxon>
        <taxon>Portuninae</taxon>
        <taxon>Portunus</taxon>
    </lineage>
</organism>
<comment type="caution">
    <text evidence="2">The sequence shown here is derived from an EMBL/GenBank/DDBJ whole genome shotgun (WGS) entry which is preliminary data.</text>
</comment>
<dbReference type="EMBL" id="VSRR010000840">
    <property type="protein sequence ID" value="MPC20142.1"/>
    <property type="molecule type" value="Genomic_DNA"/>
</dbReference>
<evidence type="ECO:0000313" key="3">
    <source>
        <dbReference type="Proteomes" id="UP000324222"/>
    </source>
</evidence>
<evidence type="ECO:0000256" key="1">
    <source>
        <dbReference type="SAM" id="MobiDB-lite"/>
    </source>
</evidence>
<gene>
    <name evidence="2" type="ORF">E2C01_013075</name>
</gene>
<keyword evidence="3" id="KW-1185">Reference proteome</keyword>
<accession>A0A5B7DF98</accession>
<reference evidence="2 3" key="1">
    <citation type="submission" date="2019-05" db="EMBL/GenBank/DDBJ databases">
        <title>Another draft genome of Portunus trituberculatus and its Hox gene families provides insights of decapod evolution.</title>
        <authorList>
            <person name="Jeong J.-H."/>
            <person name="Song I."/>
            <person name="Kim S."/>
            <person name="Choi T."/>
            <person name="Kim D."/>
            <person name="Ryu S."/>
            <person name="Kim W."/>
        </authorList>
    </citation>
    <scope>NUCLEOTIDE SEQUENCE [LARGE SCALE GENOMIC DNA]</scope>
    <source>
        <tissue evidence="2">Muscle</tissue>
    </source>
</reference>
<dbReference type="AlphaFoldDB" id="A0A5B7DF98"/>
<dbReference type="Proteomes" id="UP000324222">
    <property type="component" value="Unassembled WGS sequence"/>
</dbReference>
<sequence>MRKSDTMSRSCISSKTRCDTWDSNGSPCNHCSTMPVVQYKMEPSMRGDILNRNQAITEAESDASCGVFAGYLSQSPPTRKPLPRVRKPNLHLDRGQDSNPCAWRPPSDPKARMYHGGP</sequence>
<feature type="region of interest" description="Disordered" evidence="1">
    <location>
        <begin position="72"/>
        <end position="118"/>
    </location>
</feature>
<evidence type="ECO:0000313" key="2">
    <source>
        <dbReference type="EMBL" id="MPC20142.1"/>
    </source>
</evidence>
<proteinExistence type="predicted"/>